<dbReference type="PANTHER" id="PTHR14387">
    <property type="entry name" value="THADA/DEATH RECEPTOR INTERACTING PROTEIN"/>
    <property type="match status" value="1"/>
</dbReference>
<dbReference type="Pfam" id="PF25150">
    <property type="entry name" value="TPR_Trm732"/>
    <property type="match status" value="1"/>
</dbReference>
<organism evidence="7 8">
    <name type="scientific">Haemonchus contortus</name>
    <name type="common">Barber pole worm</name>
    <dbReference type="NCBI Taxonomy" id="6289"/>
    <lineage>
        <taxon>Eukaryota</taxon>
        <taxon>Metazoa</taxon>
        <taxon>Ecdysozoa</taxon>
        <taxon>Nematoda</taxon>
        <taxon>Chromadorea</taxon>
        <taxon>Rhabditida</taxon>
        <taxon>Rhabditina</taxon>
        <taxon>Rhabditomorpha</taxon>
        <taxon>Strongyloidea</taxon>
        <taxon>Trichostrongylidae</taxon>
        <taxon>Haemonchus</taxon>
    </lineage>
</organism>
<feature type="domain" description="tRNA (32-2'-O)-methyltransferase regulator THADA-like C-terminal TPR repeats region" evidence="6">
    <location>
        <begin position="835"/>
        <end position="994"/>
    </location>
</feature>
<evidence type="ECO:0000256" key="3">
    <source>
        <dbReference type="ARBA" id="ARBA00035698"/>
    </source>
</evidence>
<dbReference type="OMA" id="EHECFLV"/>
<dbReference type="Pfam" id="PF10350">
    <property type="entry name" value="DUF2428"/>
    <property type="match status" value="1"/>
</dbReference>
<name>A0A7I4XWC5_HAECO</name>
<evidence type="ECO:0000259" key="4">
    <source>
        <dbReference type="Pfam" id="PF10350"/>
    </source>
</evidence>
<dbReference type="GO" id="GO:0005829">
    <property type="term" value="C:cytosol"/>
    <property type="evidence" value="ECO:0007669"/>
    <property type="project" value="TreeGrafter"/>
</dbReference>
<dbReference type="InterPro" id="IPR051954">
    <property type="entry name" value="tRNA_methyltransferase_THADA"/>
</dbReference>
<evidence type="ECO:0000259" key="6">
    <source>
        <dbReference type="Pfam" id="PF25151"/>
    </source>
</evidence>
<dbReference type="GO" id="GO:0030488">
    <property type="term" value="P:tRNA methylation"/>
    <property type="evidence" value="ECO:0007669"/>
    <property type="project" value="TreeGrafter"/>
</dbReference>
<evidence type="ECO:0000313" key="8">
    <source>
        <dbReference type="WBParaSite" id="HCON_00012340-00001"/>
    </source>
</evidence>
<dbReference type="SUPFAM" id="SSF48371">
    <property type="entry name" value="ARM repeat"/>
    <property type="match status" value="1"/>
</dbReference>
<dbReference type="OrthoDB" id="73997at2759"/>
<evidence type="ECO:0000259" key="5">
    <source>
        <dbReference type="Pfam" id="PF25150"/>
    </source>
</evidence>
<feature type="domain" description="DUF2428" evidence="4">
    <location>
        <begin position="591"/>
        <end position="832"/>
    </location>
</feature>
<dbReference type="InterPro" id="IPR019442">
    <property type="entry name" value="THADA/TRM732_DUF2428"/>
</dbReference>
<evidence type="ECO:0000256" key="1">
    <source>
        <dbReference type="ARBA" id="ARBA00010409"/>
    </source>
</evidence>
<feature type="domain" description="tRNA (32-2'-O)-methyltransferase regulator THADA-like TPR repeats region" evidence="5">
    <location>
        <begin position="224"/>
        <end position="432"/>
    </location>
</feature>
<proteinExistence type="inferred from homology"/>
<keyword evidence="7" id="KW-1185">Reference proteome</keyword>
<accession>A0A7I4XWC5</accession>
<keyword evidence="2" id="KW-0819">tRNA processing</keyword>
<dbReference type="InterPro" id="IPR056842">
    <property type="entry name" value="THADA-like_TPR_C"/>
</dbReference>
<protein>
    <recommendedName>
        <fullName evidence="3">tRNA (32-2'-O)-methyltransferase regulator THADA</fullName>
    </recommendedName>
</protein>
<dbReference type="Proteomes" id="UP000025227">
    <property type="component" value="Unplaced"/>
</dbReference>
<comment type="similarity">
    <text evidence="1">Belongs to the THADA family.</text>
</comment>
<dbReference type="Pfam" id="PF25151">
    <property type="entry name" value="TPR_Trm732_C"/>
    <property type="match status" value="1"/>
</dbReference>
<evidence type="ECO:0000313" key="7">
    <source>
        <dbReference type="Proteomes" id="UP000025227"/>
    </source>
</evidence>
<dbReference type="WBParaSite" id="HCON_00012340-00001">
    <property type="protein sequence ID" value="HCON_00012340-00001"/>
    <property type="gene ID" value="HCON_00012340"/>
</dbReference>
<dbReference type="PANTHER" id="PTHR14387:SF7">
    <property type="entry name" value="THYROID ADENOMA-ASSOCIATED PROTEIN"/>
    <property type="match status" value="1"/>
</dbReference>
<dbReference type="InterPro" id="IPR016024">
    <property type="entry name" value="ARM-type_fold"/>
</dbReference>
<evidence type="ECO:0000256" key="2">
    <source>
        <dbReference type="ARBA" id="ARBA00022694"/>
    </source>
</evidence>
<sequence length="1313" mass="149015">MNVDKILEQTKKGLVMATNTNSDDAPPSMDFLFTKVSPSILDTVGEYPCFLVDYCLHHYLEESKKTGGVTKDVIFHSMVIKRIMTIIQDFSYSLKPETQHLIIDYIFQSWDFSADVVCHEAVDIFSMVLANHSLQCADCKMKKGCAWTDSLVMQILQGESECRSKYKCFLILLQTHSTYTKFMDELLLGKLYSLIGSPTLSAVICDILSFDLVETPDRWHTHVNLTLSCLSSESREVQNAVRDRLLPKLVRVKLLKEEFLPLLIEEMKGKSLQFQCLYSLLCVTRFLIISHKKCDSYKFWNDYVPYDAMRYAVLHCDVQVRLAAWMLLCEHPQRTHAFSIDDLHLIQVFVKTNMLEQTPAIRQKIIAGFRQVLCRVAETSEQILKGKSGNAEQVKVYNDFIRSILSISYESLSNGANFCRRIMALSILQCIYVEDTMRPNGKTLFLKQLNLYDTITPHQFAALVSCLDDSFQLCQTTALEILKNLPVVKGFDFMSFKSETIEMMKSIRSHNTLATGYRMQFYISCHPTSMEELLEFFVNVCEENTKAAEKNLLNITCYSIHPWMNAIALLLEEISFSNLSAKDQKWWIPFLQQRLVPLCFEVAAVVTPAVHSMSPEGFVPDDALKNLAISSANGNSIHPAAEVSQLLLVCCWRAHKHVSAILSWAVVKLCPLSILTPEHVHRIGAFYWLQLTECKHCGAFETAVEGFSSLCTYLWKSDDPSLPKPMEWLREILNALDGKKDSQNLCSTRRSAGVPHLVTTILATEPPNHANQSLKIALTSLLEMNHKSVTYRVHSLNVLRAIFSAAALGDRVTAALEWACRVAVGGCSAATWPERNAAAQLAAALRTRIFGVAHKSQRDLQVDSKNRQSSYEFFTRFPSLYSYLFDQLRTPKDEFSVYPILIFLTHLFPSNAAVTATVGTNAKKTGLDFPLQPFIFALLRVLLWCRAEKLRRLAVAALIAIATPKDILLLLDWIEKTDFSEIRQNHINAVLLLMTSILESCKRHEVMDNVRPILAKLTGSAIWLKWCDMNKNLFLLLCNELGVTYSTALDTEDLVLSKRPLACRILEDGIMCERLSSNSELRMEIYRCLRLGGTTNNFFTFMRDFAVEDLRSGTNERDIACILEVLYICREFLAAKRHEIAALVRRQIAEEWRMPETIALAYRLLAFISGEVQPSCEELEWIESCVNIEEELPKQTALEVGAHHLKKGDCNRLVPALASFLQDDYLHIREKASSILSRHILKKDLLLNPYVCYRLIIDKIPDSGEVTTEVQNVIDDSAEVLFDACSTNPYAETRVFGNFDEVKLMVAEMTGSH</sequence>
<dbReference type="InterPro" id="IPR056843">
    <property type="entry name" value="THADA-like_TPR"/>
</dbReference>
<reference evidence="8" key="1">
    <citation type="submission" date="2020-12" db="UniProtKB">
        <authorList>
            <consortium name="WormBaseParasite"/>
        </authorList>
    </citation>
    <scope>IDENTIFICATION</scope>
    <source>
        <strain evidence="8">MHco3</strain>
    </source>
</reference>